<gene>
    <name evidence="2" type="ORF">KC01_LOCUS40614</name>
</gene>
<reference evidence="2 3" key="1">
    <citation type="submission" date="2024-04" db="EMBL/GenBank/DDBJ databases">
        <authorList>
            <person name="Waldvogel A.-M."/>
            <person name="Schoenle A."/>
        </authorList>
    </citation>
    <scope>NUCLEOTIDE SEQUENCE [LARGE SCALE GENOMIC DNA]</scope>
</reference>
<evidence type="ECO:0000313" key="2">
    <source>
        <dbReference type="EMBL" id="CAL1614578.1"/>
    </source>
</evidence>
<keyword evidence="1" id="KW-1133">Transmembrane helix</keyword>
<feature type="transmembrane region" description="Helical" evidence="1">
    <location>
        <begin position="38"/>
        <end position="61"/>
    </location>
</feature>
<feature type="transmembrane region" description="Helical" evidence="1">
    <location>
        <begin position="7"/>
        <end position="32"/>
    </location>
</feature>
<keyword evidence="1" id="KW-0472">Membrane</keyword>
<sequence length="98" mass="9450">MGGCGVCGLVCVMWVVVFGLLGCLSVVVVGWVLGGGCWFGGGVLGVLSLCWVVVCGVGLWGGFGCVGGWVLVLWECGGGLGGGVGGWVVGGGGVSGGW</sequence>
<dbReference type="Proteomes" id="UP001497482">
    <property type="component" value="Chromosome 8"/>
</dbReference>
<dbReference type="AlphaFoldDB" id="A0AAV2MMH5"/>
<evidence type="ECO:0008006" key="4">
    <source>
        <dbReference type="Google" id="ProtNLM"/>
    </source>
</evidence>
<keyword evidence="1" id="KW-0812">Transmembrane</keyword>
<keyword evidence="3" id="KW-1185">Reference proteome</keyword>
<evidence type="ECO:0000313" key="3">
    <source>
        <dbReference type="Proteomes" id="UP001497482"/>
    </source>
</evidence>
<proteinExistence type="predicted"/>
<evidence type="ECO:0000256" key="1">
    <source>
        <dbReference type="SAM" id="Phobius"/>
    </source>
</evidence>
<name>A0AAV2MMH5_KNICA</name>
<dbReference type="EMBL" id="OZ035830">
    <property type="protein sequence ID" value="CAL1614578.1"/>
    <property type="molecule type" value="Genomic_DNA"/>
</dbReference>
<organism evidence="2 3">
    <name type="scientific">Knipowitschia caucasica</name>
    <name type="common">Caucasian dwarf goby</name>
    <name type="synonym">Pomatoschistus caucasicus</name>
    <dbReference type="NCBI Taxonomy" id="637954"/>
    <lineage>
        <taxon>Eukaryota</taxon>
        <taxon>Metazoa</taxon>
        <taxon>Chordata</taxon>
        <taxon>Craniata</taxon>
        <taxon>Vertebrata</taxon>
        <taxon>Euteleostomi</taxon>
        <taxon>Actinopterygii</taxon>
        <taxon>Neopterygii</taxon>
        <taxon>Teleostei</taxon>
        <taxon>Neoteleostei</taxon>
        <taxon>Acanthomorphata</taxon>
        <taxon>Gobiaria</taxon>
        <taxon>Gobiiformes</taxon>
        <taxon>Gobioidei</taxon>
        <taxon>Gobiidae</taxon>
        <taxon>Gobiinae</taxon>
        <taxon>Knipowitschia</taxon>
    </lineage>
</organism>
<accession>A0AAV2MMH5</accession>
<protein>
    <recommendedName>
        <fullName evidence="4">NADH dehydrogenase subunit 6</fullName>
    </recommendedName>
</protein>
<feature type="transmembrane region" description="Helical" evidence="1">
    <location>
        <begin position="68"/>
        <end position="89"/>
    </location>
</feature>